<name>B5IH55_ACIB4</name>
<evidence type="ECO:0000256" key="2">
    <source>
        <dbReference type="ARBA" id="ARBA00023004"/>
    </source>
</evidence>
<keyword evidence="2" id="KW-0408">Iron</keyword>
<dbReference type="SMART" id="SM00729">
    <property type="entry name" value="Elp3"/>
    <property type="match status" value="1"/>
</dbReference>
<accession>B5IH55</accession>
<dbReference type="InterPro" id="IPR007197">
    <property type="entry name" value="rSAM"/>
</dbReference>
<dbReference type="KEGG" id="abi:Aboo_1083"/>
<organism evidence="4 5">
    <name type="scientific">Aciduliprofundum boonei (strain DSM 19572 / T469)</name>
    <dbReference type="NCBI Taxonomy" id="439481"/>
    <lineage>
        <taxon>Archaea</taxon>
        <taxon>Methanobacteriati</taxon>
        <taxon>Thermoplasmatota</taxon>
        <taxon>DHVE2 group</taxon>
        <taxon>Candidatus Aciduliprofundum</taxon>
    </lineage>
</organism>
<dbReference type="CDD" id="cd01335">
    <property type="entry name" value="Radical_SAM"/>
    <property type="match status" value="1"/>
</dbReference>
<dbReference type="PANTHER" id="PTHR43432:SF3">
    <property type="entry name" value="SLR0285 PROTEIN"/>
    <property type="match status" value="1"/>
</dbReference>
<keyword evidence="1" id="KW-0479">Metal-binding</keyword>
<dbReference type="eggNOG" id="arCOG01290">
    <property type="taxonomic scope" value="Archaea"/>
</dbReference>
<dbReference type="Proteomes" id="UP000001400">
    <property type="component" value="Chromosome"/>
</dbReference>
<dbReference type="SFLD" id="SFLDG01084">
    <property type="entry name" value="Uncharacterised_Radical_SAM_Su"/>
    <property type="match status" value="1"/>
</dbReference>
<sequence>MDIIFILLSNTLLVYYLHIFDPWNFPLCTCPEKYSVDPYTGCEHRCIYCYITSYIPDPWRVRPKRDFLRLFERDLKKAKKLPISMSNSSDPYPKVEREKRITRGALELMKKYDFPVLVLTKSNLVERDADILSSMSSVVAITITTLDDNLAKRLEPMAPSPEKRLKALEYLVSKGVHTIVRLDPIIPTINDNILEIEHLIKALANIGVEQIISSTYKAKPDNFSRITGVFKNSAYKLREIYYQDGEIVRGIRYAPKELRFKILKNVRDLANKYGIPFSVCREGLPLNTASTCDGSHLLYV</sequence>
<evidence type="ECO:0000313" key="5">
    <source>
        <dbReference type="Proteomes" id="UP000001400"/>
    </source>
</evidence>
<keyword evidence="3" id="KW-0411">Iron-sulfur</keyword>
<dbReference type="PANTHER" id="PTHR43432">
    <property type="entry name" value="SLR0285 PROTEIN"/>
    <property type="match status" value="1"/>
</dbReference>
<dbReference type="InterPro" id="IPR006638">
    <property type="entry name" value="Elp3/MiaA/NifB-like_rSAM"/>
</dbReference>
<dbReference type="EMBL" id="CP001941">
    <property type="protein sequence ID" value="ADD08892.1"/>
    <property type="molecule type" value="Genomic_DNA"/>
</dbReference>
<dbReference type="InterPro" id="IPR058240">
    <property type="entry name" value="rSAM_sf"/>
</dbReference>
<dbReference type="SFLD" id="SFLDS00029">
    <property type="entry name" value="Radical_SAM"/>
    <property type="match status" value="1"/>
</dbReference>
<dbReference type="GO" id="GO:0046872">
    <property type="term" value="F:metal ion binding"/>
    <property type="evidence" value="ECO:0007669"/>
    <property type="project" value="UniProtKB-KW"/>
</dbReference>
<dbReference type="Gene3D" id="3.80.30.30">
    <property type="match status" value="1"/>
</dbReference>
<dbReference type="GO" id="GO:0003824">
    <property type="term" value="F:catalytic activity"/>
    <property type="evidence" value="ECO:0007669"/>
    <property type="project" value="InterPro"/>
</dbReference>
<dbReference type="Pfam" id="PF04055">
    <property type="entry name" value="Radical_SAM"/>
    <property type="match status" value="1"/>
</dbReference>
<dbReference type="InterPro" id="IPR040086">
    <property type="entry name" value="MJ0683-like"/>
</dbReference>
<evidence type="ECO:0000256" key="3">
    <source>
        <dbReference type="ARBA" id="ARBA00023014"/>
    </source>
</evidence>
<protein>
    <submittedName>
        <fullName evidence="4">Radical SAM domain protein</fullName>
    </submittedName>
</protein>
<dbReference type="PROSITE" id="PS51918">
    <property type="entry name" value="RADICAL_SAM"/>
    <property type="match status" value="1"/>
</dbReference>
<gene>
    <name evidence="4" type="ordered locus">Aboo_1083</name>
</gene>
<proteinExistence type="predicted"/>
<dbReference type="SUPFAM" id="SSF102114">
    <property type="entry name" value="Radical SAM enzymes"/>
    <property type="match status" value="1"/>
</dbReference>
<dbReference type="OrthoDB" id="15538at2157"/>
<dbReference type="HOGENOM" id="CLU_015525_2_1_2"/>
<dbReference type="GO" id="GO:0051536">
    <property type="term" value="F:iron-sulfur cluster binding"/>
    <property type="evidence" value="ECO:0007669"/>
    <property type="project" value="UniProtKB-KW"/>
</dbReference>
<evidence type="ECO:0000256" key="1">
    <source>
        <dbReference type="ARBA" id="ARBA00022723"/>
    </source>
</evidence>
<dbReference type="STRING" id="439481.Aboo_1083"/>
<keyword evidence="5" id="KW-1185">Reference proteome</keyword>
<reference evidence="4" key="1">
    <citation type="submission" date="2010-02" db="EMBL/GenBank/DDBJ databases">
        <title>Complete sequence of Aciduliprofundum boonei T469.</title>
        <authorList>
            <consortium name="US DOE Joint Genome Institute"/>
            <person name="Lucas S."/>
            <person name="Copeland A."/>
            <person name="Lapidus A."/>
            <person name="Cheng J.-F."/>
            <person name="Bruce D."/>
            <person name="Goodwin L."/>
            <person name="Pitluck S."/>
            <person name="Saunders E."/>
            <person name="Detter J.C."/>
            <person name="Han C."/>
            <person name="Tapia R."/>
            <person name="Land M."/>
            <person name="Hauser L."/>
            <person name="Kyrpides N."/>
            <person name="Mikhailova N."/>
            <person name="Flores G."/>
            <person name="Reysenbach A.-L."/>
            <person name="Woyke T."/>
        </authorList>
    </citation>
    <scope>NUCLEOTIDE SEQUENCE</scope>
    <source>
        <strain evidence="4">T469</strain>
    </source>
</reference>
<evidence type="ECO:0000313" key="4">
    <source>
        <dbReference type="EMBL" id="ADD08892.1"/>
    </source>
</evidence>
<dbReference type="AlphaFoldDB" id="B5IH55"/>